<evidence type="ECO:0000313" key="7">
    <source>
        <dbReference type="EMBL" id="GHE81158.1"/>
    </source>
</evidence>
<evidence type="ECO:0000313" key="8">
    <source>
        <dbReference type="Proteomes" id="UP000626370"/>
    </source>
</evidence>
<feature type="transmembrane region" description="Helical" evidence="5">
    <location>
        <begin position="32"/>
        <end position="50"/>
    </location>
</feature>
<dbReference type="Gene3D" id="3.30.565.10">
    <property type="entry name" value="Histidine kinase-like ATPase, C-terminal domain"/>
    <property type="match status" value="1"/>
</dbReference>
<keyword evidence="2 5" id="KW-0812">Transmembrane</keyword>
<feature type="transmembrane region" description="Helical" evidence="5">
    <location>
        <begin position="95"/>
        <end position="120"/>
    </location>
</feature>
<evidence type="ECO:0000256" key="2">
    <source>
        <dbReference type="ARBA" id="ARBA00022692"/>
    </source>
</evidence>
<feature type="transmembrane region" description="Helical" evidence="5">
    <location>
        <begin position="166"/>
        <end position="185"/>
    </location>
</feature>
<organism evidence="7 8">
    <name type="scientific">Thalassotalea profundi</name>
    <dbReference type="NCBI Taxonomy" id="2036687"/>
    <lineage>
        <taxon>Bacteria</taxon>
        <taxon>Pseudomonadati</taxon>
        <taxon>Pseudomonadota</taxon>
        <taxon>Gammaproteobacteria</taxon>
        <taxon>Alteromonadales</taxon>
        <taxon>Colwelliaceae</taxon>
        <taxon>Thalassotalea</taxon>
    </lineage>
</organism>
<protein>
    <recommendedName>
        <fullName evidence="6">CHASE domain-containing protein</fullName>
    </recommendedName>
</protein>
<keyword evidence="3 5" id="KW-1133">Transmembrane helix</keyword>
<reference evidence="8" key="1">
    <citation type="journal article" date="2019" name="Int. J. Syst. Evol. Microbiol.">
        <title>The Global Catalogue of Microorganisms (GCM) 10K type strain sequencing project: providing services to taxonomists for standard genome sequencing and annotation.</title>
        <authorList>
            <consortium name="The Broad Institute Genomics Platform"/>
            <consortium name="The Broad Institute Genome Sequencing Center for Infectious Disease"/>
            <person name="Wu L."/>
            <person name="Ma J."/>
        </authorList>
    </citation>
    <scope>NUCLEOTIDE SEQUENCE [LARGE SCALE GENOMIC DNA]</scope>
    <source>
        <strain evidence="8">CGMCC 1.15922</strain>
    </source>
</reference>
<dbReference type="SMART" id="SM01079">
    <property type="entry name" value="CHASE"/>
    <property type="match status" value="1"/>
</dbReference>
<keyword evidence="8" id="KW-1185">Reference proteome</keyword>
<dbReference type="Proteomes" id="UP000626370">
    <property type="component" value="Unassembled WGS sequence"/>
</dbReference>
<sequence length="872" mass="98240">MVAYTIKPFSLINFVGPVAGISTAILLVWGNFALLSVLASSLLILLLFNWYGELDFNLAIVILIYLAALLQSFWAKQLTYKLINKQKWVASRSTLISFMMKIGPLVGLVAAVCGIIVAILDNNTFNTSLGYAFFRGWSTSVLVSVFAIPSLLFIVGKQNLNVSKRVFVIVSSVLGCIAIGLLFLISQQQQQHIRNDLYKKSLYELNHALVKEISDITAKIKAMTAYFNSSVEVNLIEFTNYANEIYQADSSVKFFQWSPVVSIKEKLAFEQYAKIQLGIEYSVIASDVELHVEQNDFTPFTPVLYIYPEQYNDSYYGIDLYANNAITNTITLSLNQQEPIASAPFSLNQKNELAPHVMLTHPVNNRRALNTFGEMKSSSGEIAVGFLSAAVDLETFVNKLINSTSSKNISMNIIDVTSGERYLIYGDKLDVQNRLEDVEVINFFGRKWQLQIIEKSTWLSQNKSWQTWVMLFGGVIGGFVFQLLILMMAAYSIELSYKVAEKTRELIKANELSEKENLSKAHFLQMLTIELSVPIKLAERLIHNQHVDIGYKKLQQFSDVTEQLKHILTSVSDLSTLESRNNKLDNQVFDFSYFLNQIENKYQEKALVASNKIKFLFDCELPNFVEADQTRLEKLLLVLQENILKLFLGSDVQMSIKAHYHKDFATLFFTCSALTPNTNMPVTSWLKKDIANFSTSMALATELVHILKGNIKLILVPTGDIVMTISLPIGTHFQESGLNKIDEMNVIPLNHKAKVLLIEEPLSTNFETTPLLLGLDYQVEIIDDVSELSYAIHNLNSSIIIIDNVTSKPYVSEIEASLNKMNEEDAPKVIGIYRGIEYRQLSSSFKNIMSDCLLYPISAESLQSVLAKVTPK</sequence>
<name>A0ABQ3IE53_9GAMM</name>
<dbReference type="InterPro" id="IPR042240">
    <property type="entry name" value="CHASE_sf"/>
</dbReference>
<dbReference type="Gene3D" id="3.30.450.350">
    <property type="entry name" value="CHASE domain"/>
    <property type="match status" value="1"/>
</dbReference>
<dbReference type="InterPro" id="IPR006189">
    <property type="entry name" value="CHASE_dom"/>
</dbReference>
<evidence type="ECO:0000256" key="5">
    <source>
        <dbReference type="SAM" id="Phobius"/>
    </source>
</evidence>
<comment type="caution">
    <text evidence="7">The sequence shown here is derived from an EMBL/GenBank/DDBJ whole genome shotgun (WGS) entry which is preliminary data.</text>
</comment>
<keyword evidence="4 5" id="KW-0472">Membrane</keyword>
<evidence type="ECO:0000256" key="1">
    <source>
        <dbReference type="ARBA" id="ARBA00004370"/>
    </source>
</evidence>
<evidence type="ECO:0000259" key="6">
    <source>
        <dbReference type="PROSITE" id="PS50839"/>
    </source>
</evidence>
<feature type="transmembrane region" description="Helical" evidence="5">
    <location>
        <begin position="56"/>
        <end position="74"/>
    </location>
</feature>
<comment type="subcellular location">
    <subcellularLocation>
        <location evidence="1">Membrane</location>
    </subcellularLocation>
</comment>
<feature type="transmembrane region" description="Helical" evidence="5">
    <location>
        <begin position="132"/>
        <end position="154"/>
    </location>
</feature>
<dbReference type="PROSITE" id="PS50839">
    <property type="entry name" value="CHASE"/>
    <property type="match status" value="1"/>
</dbReference>
<dbReference type="Pfam" id="PF03924">
    <property type="entry name" value="CHASE"/>
    <property type="match status" value="1"/>
</dbReference>
<proteinExistence type="predicted"/>
<gene>
    <name evidence="7" type="ORF">GCM10011501_06560</name>
</gene>
<evidence type="ECO:0000256" key="4">
    <source>
        <dbReference type="ARBA" id="ARBA00023136"/>
    </source>
</evidence>
<evidence type="ECO:0000256" key="3">
    <source>
        <dbReference type="ARBA" id="ARBA00022989"/>
    </source>
</evidence>
<feature type="transmembrane region" description="Helical" evidence="5">
    <location>
        <begin position="468"/>
        <end position="493"/>
    </location>
</feature>
<dbReference type="EMBL" id="BNAH01000002">
    <property type="protein sequence ID" value="GHE81158.1"/>
    <property type="molecule type" value="Genomic_DNA"/>
</dbReference>
<feature type="domain" description="CHASE" evidence="6">
    <location>
        <begin position="229"/>
        <end position="451"/>
    </location>
</feature>
<feature type="transmembrane region" description="Helical" evidence="5">
    <location>
        <begin position="6"/>
        <end position="27"/>
    </location>
</feature>
<accession>A0ABQ3IE53</accession>
<dbReference type="InterPro" id="IPR036890">
    <property type="entry name" value="HATPase_C_sf"/>
</dbReference>